<dbReference type="HOGENOM" id="CLU_1931432_0_0_1"/>
<sequence>MSLKQCGTHQSKQFAAIEQQINGCGRLISIKVMSKNYLHAPFCGSVKQLKLQFEHTESAHFLKKALSGNEIEHIHSCNKRYNLQKRHLKSFRKKVLVALHRETAEAWQCIAVATVNSSDQDMHRYIVSEVR</sequence>
<reference evidence="1" key="2">
    <citation type="submission" date="2011-02" db="EMBL/GenBank/DDBJ databases">
        <authorList>
            <person name="MacLean D."/>
        </authorList>
    </citation>
    <scope>NUCLEOTIDE SEQUENCE</scope>
</reference>
<proteinExistence type="predicted"/>
<dbReference type="EMBL" id="FR824178">
    <property type="protein sequence ID" value="CCA21775.1"/>
    <property type="molecule type" value="Genomic_DNA"/>
</dbReference>
<dbReference type="AlphaFoldDB" id="F0WKH1"/>
<evidence type="ECO:0000313" key="1">
    <source>
        <dbReference type="EMBL" id="CCA21775.1"/>
    </source>
</evidence>
<organism evidence="1">
    <name type="scientific">Albugo laibachii Nc14</name>
    <dbReference type="NCBI Taxonomy" id="890382"/>
    <lineage>
        <taxon>Eukaryota</taxon>
        <taxon>Sar</taxon>
        <taxon>Stramenopiles</taxon>
        <taxon>Oomycota</taxon>
        <taxon>Peronosporomycetes</taxon>
        <taxon>Albuginales</taxon>
        <taxon>Albuginaceae</taxon>
        <taxon>Albugo</taxon>
    </lineage>
</organism>
<reference evidence="1" key="1">
    <citation type="journal article" date="2011" name="PLoS Biol.">
        <title>Gene gain and loss during evolution of obligate parasitism in the white rust pathogen of Arabidopsis thaliana.</title>
        <authorList>
            <person name="Kemen E."/>
            <person name="Gardiner A."/>
            <person name="Schultz-Larsen T."/>
            <person name="Kemen A.C."/>
            <person name="Balmuth A.L."/>
            <person name="Robert-Seilaniantz A."/>
            <person name="Bailey K."/>
            <person name="Holub E."/>
            <person name="Studholme D.J."/>
            <person name="Maclean D."/>
            <person name="Jones J.D."/>
        </authorList>
    </citation>
    <scope>NUCLEOTIDE SEQUENCE</scope>
</reference>
<name>F0WKH1_9STRA</name>
<protein>
    <submittedName>
        <fullName evidence="1">AlNc14C133G7022 protein</fullName>
    </submittedName>
</protein>
<gene>
    <name evidence="1" type="primary">AlNc14C133G7022</name>
    <name evidence="1" type="ORF">ALNC14_079180</name>
</gene>
<accession>F0WKH1</accession>